<keyword evidence="1" id="KW-1133">Transmembrane helix</keyword>
<dbReference type="OrthoDB" id="2416822at2"/>
<evidence type="ECO:0000313" key="6">
    <source>
        <dbReference type="Proteomes" id="UP000183090"/>
    </source>
</evidence>
<reference evidence="3 5" key="1">
    <citation type="journal article" date="2015" name="Int. J. Syst. Evol. Microbiol.">
        <title>Complete genome sequence of Salinicoccus halodurans H3B36, isolated from the Qaidam Basin in China.</title>
        <authorList>
            <person name="Jiang K."/>
            <person name="Xue Y."/>
            <person name="Ma Y."/>
        </authorList>
    </citation>
    <scope>NUCLEOTIDE SEQUENCE [LARGE SCALE GENOMIC DNA]</scope>
    <source>
        <strain evidence="3 5">H3B36</strain>
    </source>
</reference>
<dbReference type="KEGG" id="shv:AAT16_08850"/>
<name>A0A0F7D4J2_9STAP</name>
<evidence type="ECO:0000313" key="3">
    <source>
        <dbReference type="EMBL" id="AKG74330.1"/>
    </source>
</evidence>
<dbReference type="Proteomes" id="UP000034029">
    <property type="component" value="Chromosome"/>
</dbReference>
<accession>A0A0F7D4J2</accession>
<keyword evidence="1" id="KW-0812">Transmembrane</keyword>
<protein>
    <submittedName>
        <fullName evidence="4">Nuclease-related domain-containing protein</fullName>
    </submittedName>
</protein>
<evidence type="ECO:0000259" key="2">
    <source>
        <dbReference type="PROSITE" id="PS50965"/>
    </source>
</evidence>
<reference evidence="4 6" key="3">
    <citation type="submission" date="2016-10" db="EMBL/GenBank/DDBJ databases">
        <authorList>
            <person name="Varghese N."/>
            <person name="Submissions S."/>
        </authorList>
    </citation>
    <scope>NUCLEOTIDE SEQUENCE [LARGE SCALE GENOMIC DNA]</scope>
    <source>
        <strain evidence="4 6">CGMCC 1.6501</strain>
    </source>
</reference>
<proteinExistence type="predicted"/>
<dbReference type="EMBL" id="CP011366">
    <property type="protein sequence ID" value="AKG74330.1"/>
    <property type="molecule type" value="Genomic_DNA"/>
</dbReference>
<dbReference type="Proteomes" id="UP000183090">
    <property type="component" value="Unassembled WGS sequence"/>
</dbReference>
<gene>
    <name evidence="3" type="ORF">AAT16_08850</name>
    <name evidence="4" type="ORF">SAMN05216235_2667</name>
</gene>
<evidence type="ECO:0000313" key="4">
    <source>
        <dbReference type="EMBL" id="SFK94621.1"/>
    </source>
</evidence>
<feature type="domain" description="NERD" evidence="2">
    <location>
        <begin position="104"/>
        <end position="206"/>
    </location>
</feature>
<dbReference type="Pfam" id="PF08378">
    <property type="entry name" value="NERD"/>
    <property type="match status" value="1"/>
</dbReference>
<dbReference type="RefSeq" id="WP_046790512.1">
    <property type="nucleotide sequence ID" value="NZ_CP011366.1"/>
</dbReference>
<dbReference type="EMBL" id="FOTB01000006">
    <property type="protein sequence ID" value="SFK94621.1"/>
    <property type="molecule type" value="Genomic_DNA"/>
</dbReference>
<organism evidence="4 6">
    <name type="scientific">Salinicoccus halodurans</name>
    <dbReference type="NCBI Taxonomy" id="407035"/>
    <lineage>
        <taxon>Bacteria</taxon>
        <taxon>Bacillati</taxon>
        <taxon>Bacillota</taxon>
        <taxon>Bacilli</taxon>
        <taxon>Bacillales</taxon>
        <taxon>Staphylococcaceae</taxon>
        <taxon>Salinicoccus</taxon>
    </lineage>
</organism>
<reference evidence="5" key="2">
    <citation type="submission" date="2015-04" db="EMBL/GenBank/DDBJ databases">
        <title>Complete genome sequence of Salinicoccus halodurans strain H3B36, isolated from the Qaidam basin of China.</title>
        <authorList>
            <person name="Ma Y."/>
            <person name="Jiang K."/>
            <person name="Xue Y."/>
        </authorList>
    </citation>
    <scope>NUCLEOTIDE SEQUENCE [LARGE SCALE GENOMIC DNA]</scope>
    <source>
        <strain evidence="5">H3B36</strain>
    </source>
</reference>
<evidence type="ECO:0000313" key="5">
    <source>
        <dbReference type="Proteomes" id="UP000034029"/>
    </source>
</evidence>
<keyword evidence="5" id="KW-1185">Reference proteome</keyword>
<sequence>MNTEIFTNPIFIAIAAVLLIVAVAFLVYFFKNRNKVNALTEEYSKEKQGLIEKYESNQEEERLSHKKEVSTLNEKYHNDTTLLNNKLSSLRQFTVDKGEYLTDLSLIQLKERLVRDEKIRETDMYILSNVYLPSRNYTNTRKIDHLVLTRTGIYMIDSKYWGGHILHGVSEENFEDLPYVESFFDLLNLDKAKEQTLIFEKADNQNVSVNHYNHTIEETKLSAEKLKNILKLQYDVVPMIYFNPIDNGNYSISNYSADPSIKVLVGEEELENFFLKYVFHGRFQYTVKELDEIAEEIFSLNP</sequence>
<dbReference type="InterPro" id="IPR011528">
    <property type="entry name" value="NERD"/>
</dbReference>
<dbReference type="PROSITE" id="PS50965">
    <property type="entry name" value="NERD"/>
    <property type="match status" value="1"/>
</dbReference>
<keyword evidence="1" id="KW-0472">Membrane</keyword>
<dbReference type="AlphaFoldDB" id="A0A0F7D4J2"/>
<feature type="transmembrane region" description="Helical" evidence="1">
    <location>
        <begin position="6"/>
        <end position="30"/>
    </location>
</feature>
<evidence type="ECO:0000256" key="1">
    <source>
        <dbReference type="SAM" id="Phobius"/>
    </source>
</evidence>